<dbReference type="EMBL" id="CAICSX020000002">
    <property type="protein sequence ID" value="CAD0215301.1"/>
    <property type="molecule type" value="Genomic_DNA"/>
</dbReference>
<dbReference type="Proteomes" id="UP000528185">
    <property type="component" value="Unassembled WGS sequence"/>
</dbReference>
<dbReference type="AlphaFoldDB" id="A0AAN2DEP8"/>
<reference evidence="1 2" key="1">
    <citation type="submission" date="2020-06" db="EMBL/GenBank/DDBJ databases">
        <authorList>
            <person name="De Coninck B."/>
            <person name="Ibrahim H."/>
        </authorList>
    </citation>
    <scope>NUCLEOTIDE SEQUENCE [LARGE SCALE GENOMIC DNA]</scope>
    <source>
        <strain evidence="1">Ag_rhizogenes_K599</strain>
    </source>
</reference>
<organism evidence="1 2">
    <name type="scientific">Rhizobium rhizogenes</name>
    <name type="common">Agrobacterium rhizogenes</name>
    <dbReference type="NCBI Taxonomy" id="359"/>
    <lineage>
        <taxon>Bacteria</taxon>
        <taxon>Pseudomonadati</taxon>
        <taxon>Pseudomonadota</taxon>
        <taxon>Alphaproteobacteria</taxon>
        <taxon>Hyphomicrobiales</taxon>
        <taxon>Rhizobiaceae</taxon>
        <taxon>Rhizobium/Agrobacterium group</taxon>
        <taxon>Rhizobium</taxon>
    </lineage>
</organism>
<name>A0AAN2DEP8_RHIRH</name>
<proteinExistence type="predicted"/>
<comment type="caution">
    <text evidence="1">The sequence shown here is derived from an EMBL/GenBank/DDBJ whole genome shotgun (WGS) entry which is preliminary data.</text>
</comment>
<evidence type="ECO:0000313" key="2">
    <source>
        <dbReference type="Proteomes" id="UP000528185"/>
    </source>
</evidence>
<protein>
    <submittedName>
        <fullName evidence="1">Uncharacterized protein</fullName>
    </submittedName>
</protein>
<gene>
    <name evidence="1" type="ORF">AGRHK599_LOCUS3546</name>
</gene>
<evidence type="ECO:0000313" key="1">
    <source>
        <dbReference type="EMBL" id="CAD0215301.1"/>
    </source>
</evidence>
<sequence>MSSSLRDASFIISVCHTRPKTFKRIAGPSRHVFRRLPRIVPDIVSSIGRCSMKTPFLGKGQTYRRISTRPSEIATNLRSAIIRACVFTADKQENGVHERIRTSDPRIHTTSALTAVRSPMDRTFVVWTVPSPWALRPLGAAHPVSTPSPDFSGAWLGIGMLEDQRSFPRL</sequence>
<accession>A0AAN2DEP8</accession>